<dbReference type="Proteomes" id="UP001358417">
    <property type="component" value="Unassembled WGS sequence"/>
</dbReference>
<organism evidence="7 8">
    <name type="scientific">Exophiala bonariae</name>
    <dbReference type="NCBI Taxonomy" id="1690606"/>
    <lineage>
        <taxon>Eukaryota</taxon>
        <taxon>Fungi</taxon>
        <taxon>Dikarya</taxon>
        <taxon>Ascomycota</taxon>
        <taxon>Pezizomycotina</taxon>
        <taxon>Eurotiomycetes</taxon>
        <taxon>Chaetothyriomycetidae</taxon>
        <taxon>Chaetothyriales</taxon>
        <taxon>Herpotrichiellaceae</taxon>
        <taxon>Exophiala</taxon>
    </lineage>
</organism>
<keyword evidence="6" id="KW-0539">Nucleus</keyword>
<dbReference type="GO" id="GO:0046872">
    <property type="term" value="F:metal ion binding"/>
    <property type="evidence" value="ECO:0007669"/>
    <property type="project" value="UniProtKB-KW"/>
</dbReference>
<dbReference type="EMBL" id="JAVRRD010000004">
    <property type="protein sequence ID" value="KAK5060074.1"/>
    <property type="molecule type" value="Genomic_DNA"/>
</dbReference>
<keyword evidence="3" id="KW-0805">Transcription regulation</keyword>
<keyword evidence="5" id="KW-0804">Transcription</keyword>
<evidence type="ECO:0000256" key="2">
    <source>
        <dbReference type="ARBA" id="ARBA00022833"/>
    </source>
</evidence>
<evidence type="ECO:0000256" key="1">
    <source>
        <dbReference type="ARBA" id="ARBA00022723"/>
    </source>
</evidence>
<dbReference type="RefSeq" id="XP_064709895.1">
    <property type="nucleotide sequence ID" value="XM_064853496.1"/>
</dbReference>
<gene>
    <name evidence="7" type="ORF">LTR84_009958</name>
</gene>
<dbReference type="AlphaFoldDB" id="A0AAV9NJP3"/>
<evidence type="ECO:0000256" key="4">
    <source>
        <dbReference type="ARBA" id="ARBA00023125"/>
    </source>
</evidence>
<keyword evidence="2" id="KW-0862">Zinc</keyword>
<proteinExistence type="predicted"/>
<evidence type="ECO:0008006" key="9">
    <source>
        <dbReference type="Google" id="ProtNLM"/>
    </source>
</evidence>
<name>A0AAV9NJP3_9EURO</name>
<evidence type="ECO:0000313" key="8">
    <source>
        <dbReference type="Proteomes" id="UP001358417"/>
    </source>
</evidence>
<evidence type="ECO:0000256" key="5">
    <source>
        <dbReference type="ARBA" id="ARBA00023163"/>
    </source>
</evidence>
<sequence>MPIPEYRDWQMVNGVFTTLRHAQECLDTLACQTVRLMRMVEHHRLGIGPELQSLESATSQQKMLEQDLEVWQAAFCGLRRNLRSRTKQEFRLLLLEMRWRVARIWTSTCLSQDERIYDQYLASFIRIIELASQAKVQTALSGTVRGTFSFGMGFSPLLHFVVLKCRFLEIRLAAQSLMMALSCSRESLWDSATMHAIGTKVIEIEHGITLSMDTSKPQIPQGDGYVLPGDEKRIRDNALEPDTECCTDNHGTEVWRRKIRFLIKPGIGPVKSVYDWVTIAYHPHENYHL</sequence>
<evidence type="ECO:0000256" key="6">
    <source>
        <dbReference type="ARBA" id="ARBA00023242"/>
    </source>
</evidence>
<dbReference type="GO" id="GO:0003677">
    <property type="term" value="F:DNA binding"/>
    <property type="evidence" value="ECO:0007669"/>
    <property type="project" value="UniProtKB-KW"/>
</dbReference>
<keyword evidence="8" id="KW-1185">Reference proteome</keyword>
<accession>A0AAV9NJP3</accession>
<comment type="caution">
    <text evidence="7">The sequence shown here is derived from an EMBL/GenBank/DDBJ whole genome shotgun (WGS) entry which is preliminary data.</text>
</comment>
<dbReference type="PANTHER" id="PTHR36206:SF16">
    <property type="entry name" value="TRANSCRIPTION FACTOR DOMAIN-CONTAINING PROTEIN-RELATED"/>
    <property type="match status" value="1"/>
</dbReference>
<dbReference type="InterPro" id="IPR052360">
    <property type="entry name" value="Transcr_Regulatory_Proteins"/>
</dbReference>
<dbReference type="PANTHER" id="PTHR36206">
    <property type="entry name" value="ASPERCRYPTIN BIOSYNTHESIS CLUSTER-SPECIFIC TRANSCRIPTION REGULATOR ATNN-RELATED"/>
    <property type="match status" value="1"/>
</dbReference>
<evidence type="ECO:0000256" key="3">
    <source>
        <dbReference type="ARBA" id="ARBA00023015"/>
    </source>
</evidence>
<keyword evidence="1" id="KW-0479">Metal-binding</keyword>
<reference evidence="7 8" key="1">
    <citation type="submission" date="2023-08" db="EMBL/GenBank/DDBJ databases">
        <title>Black Yeasts Isolated from many extreme environments.</title>
        <authorList>
            <person name="Coleine C."/>
            <person name="Stajich J.E."/>
            <person name="Selbmann L."/>
        </authorList>
    </citation>
    <scope>NUCLEOTIDE SEQUENCE [LARGE SCALE GENOMIC DNA]</scope>
    <source>
        <strain evidence="7 8">CCFEE 5792</strain>
    </source>
</reference>
<keyword evidence="4" id="KW-0238">DNA-binding</keyword>
<dbReference type="GeneID" id="89978116"/>
<protein>
    <recommendedName>
        <fullName evidence="9">Fungal N-terminal domain-containing protein</fullName>
    </recommendedName>
</protein>
<evidence type="ECO:0000313" key="7">
    <source>
        <dbReference type="EMBL" id="KAK5060074.1"/>
    </source>
</evidence>